<reference evidence="1" key="1">
    <citation type="submission" date="2021-01" db="EMBL/GenBank/DDBJ databases">
        <authorList>
            <person name="Corre E."/>
            <person name="Pelletier E."/>
            <person name="Niang G."/>
            <person name="Scheremetjew M."/>
            <person name="Finn R."/>
            <person name="Kale V."/>
            <person name="Holt S."/>
            <person name="Cochrane G."/>
            <person name="Meng A."/>
            <person name="Brown T."/>
            <person name="Cohen L."/>
        </authorList>
    </citation>
    <scope>NUCLEOTIDE SEQUENCE</scope>
    <source>
        <strain evidence="1">CCMP622</strain>
    </source>
</reference>
<accession>A0A7S2X6X9</accession>
<evidence type="ECO:0008006" key="2">
    <source>
        <dbReference type="Google" id="ProtNLM"/>
    </source>
</evidence>
<dbReference type="SUPFAM" id="SSF53187">
    <property type="entry name" value="Zn-dependent exopeptidases"/>
    <property type="match status" value="1"/>
</dbReference>
<gene>
    <name evidence="1" type="ORF">LSP00402_LOCUS1294</name>
</gene>
<name>A0A7S2X6X9_9EUKA</name>
<dbReference type="InterPro" id="IPR021259">
    <property type="entry name" value="DUF2817"/>
</dbReference>
<dbReference type="AlphaFoldDB" id="A0A7S2X6X9"/>
<dbReference type="Gene3D" id="3.40.630.10">
    <property type="entry name" value="Zn peptidases"/>
    <property type="match status" value="1"/>
</dbReference>
<protein>
    <recommendedName>
        <fullName evidence="2">DUF2817 domain-containing protein</fullName>
    </recommendedName>
</protein>
<dbReference type="EMBL" id="HBHP01001973">
    <property type="protein sequence ID" value="CAD9746436.1"/>
    <property type="molecule type" value="Transcribed_RNA"/>
</dbReference>
<evidence type="ECO:0000313" key="1">
    <source>
        <dbReference type="EMBL" id="CAD9746436.1"/>
    </source>
</evidence>
<dbReference type="Pfam" id="PF10994">
    <property type="entry name" value="DUF2817"/>
    <property type="match status" value="1"/>
</dbReference>
<organism evidence="1">
    <name type="scientific">Lotharella oceanica</name>
    <dbReference type="NCBI Taxonomy" id="641309"/>
    <lineage>
        <taxon>Eukaryota</taxon>
        <taxon>Sar</taxon>
        <taxon>Rhizaria</taxon>
        <taxon>Cercozoa</taxon>
        <taxon>Chlorarachniophyceae</taxon>
        <taxon>Lotharella</taxon>
    </lineage>
</organism>
<dbReference type="CDD" id="cd06233">
    <property type="entry name" value="M14-like"/>
    <property type="match status" value="1"/>
</dbReference>
<sequence length="395" mass="43628">MVDSFSIDYLQAKTRFVDLAKKINAHVFSLELKGTKGPKGEALTIDLAVLGDVKCSTPKNILLHTSGVHGVEGFAGSAIQIDLLSRLRSDENLRQRVAGLKGTKIVIVHAVNPYGMAWIRKFNENNVDLNRNFHLKPGSHKDMLSPEKRNTMYRHFYPTMVPSSLHCCEPCCFYGALGYFICRYGYGKCKRGLASGQHEFQKGPFYGGLELEPGPRLLVAELEHLGLSSSNRHLTRVLHVDVHTGLGRFGEDTLLFDDVALLEPLRSIFGRSHVVDPRGPHGDLGALYETPGSCDTLAPQLLADAPSSPTIVHVCQEFGTLDNISVLRAMVREGVAWHADRRTPLSHRTKIALRGAFFPEGDAWKERVIARGRAVLEQSLAFVGLEKGRRDAKAA</sequence>
<proteinExistence type="predicted"/>